<dbReference type="STRING" id="1555112.LIP_2310"/>
<organism evidence="1 2">
    <name type="scientific">Limnochorda pilosa</name>
    <dbReference type="NCBI Taxonomy" id="1555112"/>
    <lineage>
        <taxon>Bacteria</taxon>
        <taxon>Bacillati</taxon>
        <taxon>Bacillota</taxon>
        <taxon>Limnochordia</taxon>
        <taxon>Limnochordales</taxon>
        <taxon>Limnochordaceae</taxon>
        <taxon>Limnochorda</taxon>
    </lineage>
</organism>
<dbReference type="InterPro" id="IPR001920">
    <property type="entry name" value="Asp/Glu_race"/>
</dbReference>
<dbReference type="Proteomes" id="UP000065807">
    <property type="component" value="Chromosome"/>
</dbReference>
<dbReference type="InterPro" id="IPR015942">
    <property type="entry name" value="Asp/Glu/hydantoin_racemase"/>
</dbReference>
<dbReference type="EMBL" id="AP014924">
    <property type="protein sequence ID" value="BAS28151.1"/>
    <property type="molecule type" value="Genomic_DNA"/>
</dbReference>
<name>A0A0K2SM16_LIMPI</name>
<reference evidence="2" key="1">
    <citation type="submission" date="2015-07" db="EMBL/GenBank/DDBJ databases">
        <title>Complete genome sequence and phylogenetic analysis of Limnochorda pilosa.</title>
        <authorList>
            <person name="Watanabe M."/>
            <person name="Kojima H."/>
            <person name="Fukui M."/>
        </authorList>
    </citation>
    <scope>NUCLEOTIDE SEQUENCE [LARGE SCALE GENOMIC DNA]</scope>
    <source>
        <strain evidence="2">HC45</strain>
    </source>
</reference>
<accession>A0A0K2SM16</accession>
<dbReference type="Pfam" id="PF01177">
    <property type="entry name" value="Asp_Glu_race"/>
    <property type="match status" value="1"/>
</dbReference>
<dbReference type="Gene3D" id="3.40.50.1860">
    <property type="match status" value="2"/>
</dbReference>
<evidence type="ECO:0000313" key="2">
    <source>
        <dbReference type="Proteomes" id="UP000065807"/>
    </source>
</evidence>
<protein>
    <submittedName>
        <fullName evidence="1">Hydantoin racemase</fullName>
    </submittedName>
</protein>
<sequence length="216" mass="22502">MIGLIRVLTLEDPELLNRHGRLLEARYGLPVESRCIPDQPRGIYDEATEAAAVPKIVETARQLEAGGARAIFISCAADPALEEVREAVSVPVVGAGSAGAALALALGGRIGLLSITEAVPGAIERILGPRVVALERPTGVTDATHLLEPGAVERSLEAARRLVQQGAGTILLACTGFANLSMATRIQADLGVPAVDPVWAGGLMLSYVLKEESRCG</sequence>
<reference evidence="2" key="2">
    <citation type="journal article" date="2016" name="Int. J. Syst. Evol. Microbiol.">
        <title>Complete genome sequence and cell structure of Limnochorda pilosa, a Gram-negative spore-former within the phylum Firmicutes.</title>
        <authorList>
            <person name="Watanabe M."/>
            <person name="Kojima H."/>
            <person name="Fukui M."/>
        </authorList>
    </citation>
    <scope>NUCLEOTIDE SEQUENCE [LARGE SCALE GENOMIC DNA]</scope>
    <source>
        <strain evidence="2">HC45</strain>
    </source>
</reference>
<dbReference type="GO" id="GO:0047661">
    <property type="term" value="F:amino-acid racemase activity"/>
    <property type="evidence" value="ECO:0007669"/>
    <property type="project" value="InterPro"/>
</dbReference>
<evidence type="ECO:0000313" key="1">
    <source>
        <dbReference type="EMBL" id="BAS28151.1"/>
    </source>
</evidence>
<dbReference type="KEGG" id="lpil:LIP_2310"/>
<keyword evidence="2" id="KW-1185">Reference proteome</keyword>
<dbReference type="OrthoDB" id="9791723at2"/>
<dbReference type="RefSeq" id="WP_068138030.1">
    <property type="nucleotide sequence ID" value="NZ_AP014924.1"/>
</dbReference>
<dbReference type="AlphaFoldDB" id="A0A0K2SM16"/>
<proteinExistence type="predicted"/>
<gene>
    <name evidence="1" type="ORF">LIP_2310</name>
</gene>